<organism evidence="3 4">
    <name type="scientific">Bacteroides coprosuis DSM 18011</name>
    <dbReference type="NCBI Taxonomy" id="679937"/>
    <lineage>
        <taxon>Bacteria</taxon>
        <taxon>Pseudomonadati</taxon>
        <taxon>Bacteroidota</taxon>
        <taxon>Bacteroidia</taxon>
        <taxon>Bacteroidales</taxon>
        <taxon>Bacteroidaceae</taxon>
        <taxon>Bacteroides</taxon>
    </lineage>
</organism>
<keyword evidence="4" id="KW-1185">Reference proteome</keyword>
<reference evidence="3 4" key="1">
    <citation type="journal article" date="2011" name="Stand. Genomic Sci.">
        <title>Non-contiguous finished genome sequence of Bacteroides coprosuis type strain (PC139).</title>
        <authorList>
            <person name="Land M."/>
            <person name="Held B."/>
            <person name="Gronow S."/>
            <person name="Abt B."/>
            <person name="Lucas S."/>
            <person name="Del Rio T.G."/>
            <person name="Nolan M."/>
            <person name="Tice H."/>
            <person name="Cheng J.F."/>
            <person name="Pitluck S."/>
            <person name="Liolios K."/>
            <person name="Pagani I."/>
            <person name="Ivanova N."/>
            <person name="Mavromatis K."/>
            <person name="Mikhailova N."/>
            <person name="Pati A."/>
            <person name="Tapia R."/>
            <person name="Han C."/>
            <person name="Goodwin L."/>
            <person name="Chen A."/>
            <person name="Palaniappan K."/>
            <person name="Hauser L."/>
            <person name="Brambilla E.M."/>
            <person name="Rohde M."/>
            <person name="Goker M."/>
            <person name="Detter J.C."/>
            <person name="Woyke T."/>
            <person name="Bristow J."/>
            <person name="Eisen J.A."/>
            <person name="Markowitz V."/>
            <person name="Hugenholtz P."/>
            <person name="Kyrpides N.C."/>
            <person name="Klenk H.P."/>
            <person name="Lapidus A."/>
        </authorList>
    </citation>
    <scope>NUCLEOTIDE SEQUENCE</scope>
    <source>
        <strain evidence="3 4">DSM 18011</strain>
    </source>
</reference>
<proteinExistence type="predicted"/>
<feature type="transmembrane region" description="Helical" evidence="1">
    <location>
        <begin position="128"/>
        <end position="148"/>
    </location>
</feature>
<evidence type="ECO:0000313" key="4">
    <source>
        <dbReference type="Proteomes" id="UP000018439"/>
    </source>
</evidence>
<feature type="transmembrane region" description="Helical" evidence="1">
    <location>
        <begin position="316"/>
        <end position="334"/>
    </location>
</feature>
<feature type="transmembrane region" description="Helical" evidence="1">
    <location>
        <begin position="12"/>
        <end position="29"/>
    </location>
</feature>
<feature type="transmembrane region" description="Helical" evidence="1">
    <location>
        <begin position="277"/>
        <end position="296"/>
    </location>
</feature>
<dbReference type="OrthoDB" id="9788724at2"/>
<dbReference type="HOGENOM" id="CLU_029171_4_0_10"/>
<keyword evidence="1 3" id="KW-0812">Transmembrane</keyword>
<feature type="transmembrane region" description="Helical" evidence="1">
    <location>
        <begin position="90"/>
        <end position="108"/>
    </location>
</feature>
<name>F3ZRT2_9BACE</name>
<dbReference type="InterPro" id="IPR012429">
    <property type="entry name" value="HGSNAT_cat"/>
</dbReference>
<evidence type="ECO:0000256" key="1">
    <source>
        <dbReference type="SAM" id="Phobius"/>
    </source>
</evidence>
<keyword evidence="1" id="KW-1133">Transmembrane helix</keyword>
<dbReference type="EMBL" id="CM001167">
    <property type="protein sequence ID" value="EGJ72021.1"/>
    <property type="molecule type" value="Genomic_DNA"/>
</dbReference>
<dbReference type="eggNOG" id="COG4299">
    <property type="taxonomic scope" value="Bacteria"/>
</dbReference>
<dbReference type="PANTHER" id="PTHR31061">
    <property type="entry name" value="LD22376P"/>
    <property type="match status" value="1"/>
</dbReference>
<protein>
    <submittedName>
        <fullName evidence="3">Putative transmembrane protein</fullName>
    </submittedName>
</protein>
<feature type="transmembrane region" description="Helical" evidence="1">
    <location>
        <begin position="49"/>
        <end position="69"/>
    </location>
</feature>
<evidence type="ECO:0000313" key="3">
    <source>
        <dbReference type="EMBL" id="EGJ72021.1"/>
    </source>
</evidence>
<dbReference type="STRING" id="679937.Bcop_1833"/>
<dbReference type="Proteomes" id="UP000018439">
    <property type="component" value="Chromosome"/>
</dbReference>
<feature type="transmembrane region" description="Helical" evidence="1">
    <location>
        <begin position="215"/>
        <end position="235"/>
    </location>
</feature>
<dbReference type="PANTHER" id="PTHR31061:SF24">
    <property type="entry name" value="LD22376P"/>
    <property type="match status" value="1"/>
</dbReference>
<feature type="transmembrane region" description="Helical" evidence="1">
    <location>
        <begin position="155"/>
        <end position="173"/>
    </location>
</feature>
<sequence>MSSKRLLSLDILRGGTIIGMILVNNPGSWEYIYSPLRHAEWHGLTPTDLIFPFFIFVMGISMSLSFSKFKNEEYNKTLFWEKVIKRSAKLFLLGLFLSWFSLLLEGINNRLEYESISEILFPFGQIRILGVMQRLALSYLVGSVFVMLIPKAKHLVITSVILLIAYFILLSLGNGFSFSSDNIIAIVDNSLFGENHVYLEWLPDGERLRFDPEGLLSTIPCIVQVIMGYLCGEVIRKKKDLLNKMMDLAIIGIVLLFIGLLLSYGCPLNKKIWSPTFELVTSGFAVLALTLLIWIIDYKGLKKWCNPFEAFGTNPLFIYIASSAFASVLGTLTIKDISLQEYLYNAILGVIHNPHLASLIYALLYILLCYYIVNILFRKKIYIKI</sequence>
<gene>
    <name evidence="3" type="ORF">Bcop_1833</name>
</gene>
<accession>F3ZRT2</accession>
<evidence type="ECO:0000259" key="2">
    <source>
        <dbReference type="Pfam" id="PF07786"/>
    </source>
</evidence>
<feature type="domain" description="Heparan-alpha-glucosaminide N-acetyltransferase catalytic" evidence="2">
    <location>
        <begin position="5"/>
        <end position="257"/>
    </location>
</feature>
<keyword evidence="1" id="KW-0472">Membrane</keyword>
<feature type="transmembrane region" description="Helical" evidence="1">
    <location>
        <begin position="354"/>
        <end position="377"/>
    </location>
</feature>
<dbReference type="Pfam" id="PF07786">
    <property type="entry name" value="HGSNAT_cat"/>
    <property type="match status" value="1"/>
</dbReference>
<dbReference type="AlphaFoldDB" id="F3ZRT2"/>
<feature type="transmembrane region" description="Helical" evidence="1">
    <location>
        <begin position="247"/>
        <end position="265"/>
    </location>
</feature>